<feature type="transmembrane region" description="Helical" evidence="1">
    <location>
        <begin position="255"/>
        <end position="274"/>
    </location>
</feature>
<accession>A0A422Q7Q6</accession>
<evidence type="ECO:0000256" key="1">
    <source>
        <dbReference type="SAM" id="Phobius"/>
    </source>
</evidence>
<sequence>MTCVAVAVLALSLLCFTLTGAAALPLLQYPFARWRLMNCRPSAVDWDECHPESYKTTVFVFAIPGFFVGGVVALTVFLYLIGKYVFDCCGGRKQSPRPCFPLRGHAAKYSREDLIRPVLWAVGVFCVCVVACAWGCTSQHRLLSQLRELHTMPQLAIQHVESLNSEFLEKMNITLYNASGDVTYSLSLLSLNPGEDLRAAICKRPEALANMLNLTVVSLFDAIARFSWAPYVLFCVTLGVAFVGMLFALCHCRRYASMSVFFTMALLAVVAWGFNGLYSASSFLVEESCFELTEFTERRTNVLTAVTKCNNTVFDARSAAFEDIFLQLSRRICEELQPYCYDENEAPAMNLAQKKVFACPARMVCKEVIGAEVMSWARTALFTATQITASSPDMAAAQREGYTCVPSPATNCDLQACSATCSKEGALSEVGRVAKRALYAINGLAEARFAFDTLNSQLSSCTAILEGVAPSFQPFCKGAADATYNLMQSTGLLGVTLIFSLYTYAIGAKRFIPCSEALLPQRD</sequence>
<feature type="transmembrane region" description="Helical" evidence="1">
    <location>
        <begin position="228"/>
        <end position="248"/>
    </location>
</feature>
<keyword evidence="4" id="KW-1185">Reference proteome</keyword>
<keyword evidence="2" id="KW-0732">Signal</keyword>
<proteinExistence type="predicted"/>
<dbReference type="Proteomes" id="UP000284403">
    <property type="component" value="Unassembled WGS sequence"/>
</dbReference>
<keyword evidence="1" id="KW-1133">Transmembrane helix</keyword>
<organism evidence="3 4">
    <name type="scientific">Trypanosoma conorhini</name>
    <dbReference type="NCBI Taxonomy" id="83891"/>
    <lineage>
        <taxon>Eukaryota</taxon>
        <taxon>Discoba</taxon>
        <taxon>Euglenozoa</taxon>
        <taxon>Kinetoplastea</taxon>
        <taxon>Metakinetoplastina</taxon>
        <taxon>Trypanosomatida</taxon>
        <taxon>Trypanosomatidae</taxon>
        <taxon>Trypanosoma</taxon>
    </lineage>
</organism>
<feature type="transmembrane region" description="Helical" evidence="1">
    <location>
        <begin position="58"/>
        <end position="82"/>
    </location>
</feature>
<feature type="transmembrane region" description="Helical" evidence="1">
    <location>
        <begin position="118"/>
        <end position="137"/>
    </location>
</feature>
<gene>
    <name evidence="3" type="ORF">Tco025E_01777</name>
</gene>
<dbReference type="RefSeq" id="XP_029231196.1">
    <property type="nucleotide sequence ID" value="XM_029368713.1"/>
</dbReference>
<dbReference type="GeneID" id="40315388"/>
<protein>
    <submittedName>
        <fullName evidence="3">Uncharacterized protein</fullName>
    </submittedName>
</protein>
<evidence type="ECO:0000256" key="2">
    <source>
        <dbReference type="SAM" id="SignalP"/>
    </source>
</evidence>
<keyword evidence="1" id="KW-0472">Membrane</keyword>
<feature type="chain" id="PRO_5019275171" evidence="2">
    <location>
        <begin position="24"/>
        <end position="523"/>
    </location>
</feature>
<dbReference type="EMBL" id="MKKU01000062">
    <property type="protein sequence ID" value="RNF25990.1"/>
    <property type="molecule type" value="Genomic_DNA"/>
</dbReference>
<reference evidence="3 4" key="1">
    <citation type="journal article" date="2018" name="BMC Genomics">
        <title>Genomic comparison of Trypanosoma conorhini and Trypanosoma rangeli to Trypanosoma cruzi strains of high and low virulence.</title>
        <authorList>
            <person name="Bradwell K.R."/>
            <person name="Koparde V.N."/>
            <person name="Matveyev A.V."/>
            <person name="Serrano M.G."/>
            <person name="Alves J.M."/>
            <person name="Parikh H."/>
            <person name="Huang B."/>
            <person name="Lee V."/>
            <person name="Espinosa-Alvarez O."/>
            <person name="Ortiz P.A."/>
            <person name="Costa-Martins A.G."/>
            <person name="Teixeira M.M."/>
            <person name="Buck G.A."/>
        </authorList>
    </citation>
    <scope>NUCLEOTIDE SEQUENCE [LARGE SCALE GENOMIC DNA]</scope>
    <source>
        <strain evidence="3 4">025E</strain>
    </source>
</reference>
<dbReference type="OrthoDB" id="251430at2759"/>
<dbReference type="AlphaFoldDB" id="A0A422Q7Q6"/>
<evidence type="ECO:0000313" key="3">
    <source>
        <dbReference type="EMBL" id="RNF25990.1"/>
    </source>
</evidence>
<name>A0A422Q7Q6_9TRYP</name>
<keyword evidence="1" id="KW-0812">Transmembrane</keyword>
<evidence type="ECO:0000313" key="4">
    <source>
        <dbReference type="Proteomes" id="UP000284403"/>
    </source>
</evidence>
<comment type="caution">
    <text evidence="3">The sequence shown here is derived from an EMBL/GenBank/DDBJ whole genome shotgun (WGS) entry which is preliminary data.</text>
</comment>
<feature type="signal peptide" evidence="2">
    <location>
        <begin position="1"/>
        <end position="23"/>
    </location>
</feature>